<name>A0ABR4EAL6_9PEZI</name>
<keyword evidence="2" id="KW-0472">Membrane</keyword>
<evidence type="ECO:0000313" key="4">
    <source>
        <dbReference type="Proteomes" id="UP001600888"/>
    </source>
</evidence>
<feature type="transmembrane region" description="Helical" evidence="2">
    <location>
        <begin position="340"/>
        <end position="362"/>
    </location>
</feature>
<feature type="transmembrane region" description="Helical" evidence="2">
    <location>
        <begin position="374"/>
        <end position="395"/>
    </location>
</feature>
<dbReference type="Proteomes" id="UP001600888">
    <property type="component" value="Unassembled WGS sequence"/>
</dbReference>
<feature type="transmembrane region" description="Helical" evidence="2">
    <location>
        <begin position="6"/>
        <end position="27"/>
    </location>
</feature>
<protein>
    <submittedName>
        <fullName evidence="3">Uncharacterized protein</fullName>
    </submittedName>
</protein>
<keyword evidence="2" id="KW-1133">Transmembrane helix</keyword>
<feature type="compositionally biased region" description="Low complexity" evidence="1">
    <location>
        <begin position="152"/>
        <end position="170"/>
    </location>
</feature>
<sequence length="423" mass="46629">MKFSVAVPLVALLTASILALLALLAGIRPHFMPDAYIVRIAKRSPITPYEPTPTSTVPRVPAKGGNTALPTITGVPPAQSTESKGKKTKGETTEKTKTKTRTKKITVTTETTKTKTKTKKITVTTETTKTKTKTNKPKSTSDASPFKHEVLPIISARATATASTRTASPTYGSVETDKSSKQENWHIFEWGGRRRVEPMDNAQVIFPVMKHVPGAGVNDHVLIHGRSDPGNHTSNETATNLFTYSMHFLTNCQWNVKNKAENCSKPWDFGSNFFGSEVMEGKPPQNNSLEERHLPQSSPFLFKRKATDPNGSEPEEEDEEETLQEVWKKMKKNRAGFSKVHLTGCVLVGLSFLCTAISFFILPALGKWISVGNLFLATLATICLLTSSIFTAVLAKEVRDRHKKSKLTEYHDVESGNKFKALV</sequence>
<feature type="region of interest" description="Disordered" evidence="1">
    <location>
        <begin position="67"/>
        <end position="100"/>
    </location>
</feature>
<feature type="region of interest" description="Disordered" evidence="1">
    <location>
        <begin position="300"/>
        <end position="322"/>
    </location>
</feature>
<proteinExistence type="predicted"/>
<keyword evidence="2" id="KW-0812">Transmembrane</keyword>
<gene>
    <name evidence="3" type="ORF">FJTKL_13378</name>
</gene>
<feature type="compositionally biased region" description="Acidic residues" evidence="1">
    <location>
        <begin position="313"/>
        <end position="322"/>
    </location>
</feature>
<dbReference type="EMBL" id="JBAWTH010000075">
    <property type="protein sequence ID" value="KAL2279486.1"/>
    <property type="molecule type" value="Genomic_DNA"/>
</dbReference>
<keyword evidence="4" id="KW-1185">Reference proteome</keyword>
<organism evidence="3 4">
    <name type="scientific">Diaporthe vaccinii</name>
    <dbReference type="NCBI Taxonomy" id="105482"/>
    <lineage>
        <taxon>Eukaryota</taxon>
        <taxon>Fungi</taxon>
        <taxon>Dikarya</taxon>
        <taxon>Ascomycota</taxon>
        <taxon>Pezizomycotina</taxon>
        <taxon>Sordariomycetes</taxon>
        <taxon>Sordariomycetidae</taxon>
        <taxon>Diaporthales</taxon>
        <taxon>Diaporthaceae</taxon>
        <taxon>Diaporthe</taxon>
        <taxon>Diaporthe eres species complex</taxon>
    </lineage>
</organism>
<feature type="compositionally biased region" description="Basic and acidic residues" evidence="1">
    <location>
        <begin position="83"/>
        <end position="97"/>
    </location>
</feature>
<evidence type="ECO:0000256" key="2">
    <source>
        <dbReference type="SAM" id="Phobius"/>
    </source>
</evidence>
<evidence type="ECO:0000313" key="3">
    <source>
        <dbReference type="EMBL" id="KAL2279486.1"/>
    </source>
</evidence>
<feature type="region of interest" description="Disordered" evidence="1">
    <location>
        <begin position="126"/>
        <end position="178"/>
    </location>
</feature>
<evidence type="ECO:0000256" key="1">
    <source>
        <dbReference type="SAM" id="MobiDB-lite"/>
    </source>
</evidence>
<accession>A0ABR4EAL6</accession>
<reference evidence="3 4" key="1">
    <citation type="submission" date="2024-03" db="EMBL/GenBank/DDBJ databases">
        <title>A high-quality draft genome sequence of Diaporthe vaccinii, a causative agent of upright dieback and viscid rot disease in cranberry plants.</title>
        <authorList>
            <person name="Sarrasin M."/>
            <person name="Lang B.F."/>
            <person name="Burger G."/>
        </authorList>
    </citation>
    <scope>NUCLEOTIDE SEQUENCE [LARGE SCALE GENOMIC DNA]</scope>
    <source>
        <strain evidence="3 4">IS7</strain>
    </source>
</reference>
<comment type="caution">
    <text evidence="3">The sequence shown here is derived from an EMBL/GenBank/DDBJ whole genome shotgun (WGS) entry which is preliminary data.</text>
</comment>